<gene>
    <name evidence="4" type="ORF">BK809_0001917</name>
</gene>
<evidence type="ECO:0000259" key="3">
    <source>
        <dbReference type="PROSITE" id="PS50132"/>
    </source>
</evidence>
<keyword evidence="2" id="KW-0732">Signal</keyword>
<dbReference type="InterPro" id="IPR036305">
    <property type="entry name" value="RGS_sf"/>
</dbReference>
<dbReference type="PANTHER" id="PTHR38166:SF1">
    <property type="entry name" value="C2H2-TYPE DOMAIN-CONTAINING PROTEIN"/>
    <property type="match status" value="1"/>
</dbReference>
<sequence>MRCLTIIIRHSFLRSVFGQFLAETGDDGTLTAYLAINEFSNGYQEAKTENEPLKLDIIRQMLADARQLYRAYFSPHSPRVMNVIYHLQERLMVCFARKRDDEETLNKVATLFDQAQDSIFKRMTSSFVPIFMRESKYASFVRLQEKQETREPMTGSGAHSDSSAQSAAKYCYEDDQIRTRSKDNFLIDRGTEMMQTPPTVDRPPVMTGTQSIGYTGSTPEEDKPSPSPEPAAPGGSLDDPGHETGAHAIKVDEDLISSMAKKEVVNRLMRTFYELFGEELEDSCESESGEDKSDVGSVSTESSEESGILTPSETSEDLEDTNSSENTRGHQQTGSNLDPTSVSQKRKSQNDRRSNGSFRRLDEEDEDEHDDSKRPRRAVGKRPVETTLRRFACPFSKRYPGLRPKCSACVYPGFKTTHRVKEHLYRTHMRPVRILCPRCYTPFENDASLREHVLAVERCPQAESPPVEAGLDEEQGRLLR</sequence>
<evidence type="ECO:0000256" key="1">
    <source>
        <dbReference type="SAM" id="MobiDB-lite"/>
    </source>
</evidence>
<feature type="compositionally biased region" description="Polar residues" evidence="1">
    <location>
        <begin position="157"/>
        <end position="166"/>
    </location>
</feature>
<dbReference type="Pfam" id="PF00615">
    <property type="entry name" value="RGS"/>
    <property type="match status" value="1"/>
</dbReference>
<feature type="chain" id="PRO_5012865417" evidence="2">
    <location>
        <begin position="19"/>
        <end position="480"/>
    </location>
</feature>
<evidence type="ECO:0000313" key="4">
    <source>
        <dbReference type="EMBL" id="OMP84814.1"/>
    </source>
</evidence>
<evidence type="ECO:0000313" key="5">
    <source>
        <dbReference type="Proteomes" id="UP000190776"/>
    </source>
</evidence>
<comment type="caution">
    <text evidence="4">The sequence shown here is derived from an EMBL/GenBank/DDBJ whole genome shotgun (WGS) entry which is preliminary data.</text>
</comment>
<dbReference type="InterPro" id="IPR044926">
    <property type="entry name" value="RGS_subdomain_2"/>
</dbReference>
<accession>A0A1S8BBH8</accession>
<reference evidence="4" key="1">
    <citation type="submission" date="2017-01" db="EMBL/GenBank/DDBJ databases">
        <title>Draft genome sequence of Diplodia seriata F98.1, a fungal species involved in grapevine trunk diseases.</title>
        <authorList>
            <person name="Robert-Siegwald G."/>
            <person name="Vallet J."/>
            <person name="Abou-Mansour E."/>
            <person name="Xu J."/>
            <person name="Rey P."/>
            <person name="Bertsch C."/>
            <person name="Rego C."/>
            <person name="Larignon P."/>
            <person name="Fontaine F."/>
            <person name="Lebrun M.-H."/>
        </authorList>
    </citation>
    <scope>NUCLEOTIDE SEQUENCE [LARGE SCALE GENOMIC DNA]</scope>
    <source>
        <strain evidence="4">F98.1</strain>
    </source>
</reference>
<proteinExistence type="predicted"/>
<organism evidence="4 5">
    <name type="scientific">Diplodia seriata</name>
    <dbReference type="NCBI Taxonomy" id="420778"/>
    <lineage>
        <taxon>Eukaryota</taxon>
        <taxon>Fungi</taxon>
        <taxon>Dikarya</taxon>
        <taxon>Ascomycota</taxon>
        <taxon>Pezizomycotina</taxon>
        <taxon>Dothideomycetes</taxon>
        <taxon>Dothideomycetes incertae sedis</taxon>
        <taxon>Botryosphaeriales</taxon>
        <taxon>Botryosphaeriaceae</taxon>
        <taxon>Diplodia</taxon>
    </lineage>
</organism>
<feature type="compositionally biased region" description="Low complexity" evidence="1">
    <location>
        <begin position="295"/>
        <end position="307"/>
    </location>
</feature>
<feature type="compositionally biased region" description="Basic and acidic residues" evidence="1">
    <location>
        <begin position="348"/>
        <end position="362"/>
    </location>
</feature>
<feature type="compositionally biased region" description="Polar residues" evidence="1">
    <location>
        <begin position="323"/>
        <end position="343"/>
    </location>
</feature>
<feature type="compositionally biased region" description="Polar residues" evidence="1">
    <location>
        <begin position="207"/>
        <end position="218"/>
    </location>
</feature>
<dbReference type="PANTHER" id="PTHR38166">
    <property type="entry name" value="C2H2-TYPE DOMAIN-CONTAINING PROTEIN-RELATED"/>
    <property type="match status" value="1"/>
</dbReference>
<dbReference type="SMART" id="SM00315">
    <property type="entry name" value="RGS"/>
    <property type="match status" value="1"/>
</dbReference>
<evidence type="ECO:0000256" key="2">
    <source>
        <dbReference type="SAM" id="SignalP"/>
    </source>
</evidence>
<dbReference type="OrthoDB" id="4738706at2759"/>
<name>A0A1S8BBH8_9PEZI</name>
<dbReference type="PROSITE" id="PS50132">
    <property type="entry name" value="RGS"/>
    <property type="match status" value="1"/>
</dbReference>
<dbReference type="EMBL" id="MSZU01000087">
    <property type="protein sequence ID" value="OMP84814.1"/>
    <property type="molecule type" value="Genomic_DNA"/>
</dbReference>
<dbReference type="Proteomes" id="UP000190776">
    <property type="component" value="Unassembled WGS sequence"/>
</dbReference>
<feature type="region of interest" description="Disordered" evidence="1">
    <location>
        <begin position="281"/>
        <end position="383"/>
    </location>
</feature>
<feature type="domain" description="RGS" evidence="3">
    <location>
        <begin position="3"/>
        <end position="141"/>
    </location>
</feature>
<protein>
    <submittedName>
        <fullName evidence="4">Developmental regulator flbA</fullName>
    </submittedName>
</protein>
<dbReference type="AlphaFoldDB" id="A0A1S8BBH8"/>
<dbReference type="InterPro" id="IPR016137">
    <property type="entry name" value="RGS"/>
</dbReference>
<dbReference type="SUPFAM" id="SSF48097">
    <property type="entry name" value="Regulator of G-protein signaling, RGS"/>
    <property type="match status" value="1"/>
</dbReference>
<feature type="region of interest" description="Disordered" evidence="1">
    <location>
        <begin position="192"/>
        <end position="244"/>
    </location>
</feature>
<feature type="region of interest" description="Disordered" evidence="1">
    <location>
        <begin position="148"/>
        <end position="169"/>
    </location>
</feature>
<feature type="signal peptide" evidence="2">
    <location>
        <begin position="1"/>
        <end position="18"/>
    </location>
</feature>
<dbReference type="Gene3D" id="1.10.167.10">
    <property type="entry name" value="Regulator of G-protein Signalling 4, domain 2"/>
    <property type="match status" value="1"/>
</dbReference>